<evidence type="ECO:0000313" key="14">
    <source>
        <dbReference type="Proteomes" id="UP001180845"/>
    </source>
</evidence>
<keyword evidence="5 12" id="KW-0812">Transmembrane</keyword>
<dbReference type="GO" id="GO:0000287">
    <property type="term" value="F:magnesium ion binding"/>
    <property type="evidence" value="ECO:0007669"/>
    <property type="project" value="TreeGrafter"/>
</dbReference>
<evidence type="ECO:0000256" key="6">
    <source>
        <dbReference type="ARBA" id="ARBA00022842"/>
    </source>
</evidence>
<evidence type="ECO:0000256" key="1">
    <source>
        <dbReference type="ARBA" id="ARBA00004651"/>
    </source>
</evidence>
<dbReference type="Gene3D" id="1.20.58.340">
    <property type="entry name" value="Magnesium transport protein CorA, transmembrane region"/>
    <property type="match status" value="2"/>
</dbReference>
<dbReference type="PANTHER" id="PTHR46494:SF1">
    <property type="entry name" value="CORA FAMILY METAL ION TRANSPORTER (EUROFUNG)"/>
    <property type="match status" value="1"/>
</dbReference>
<evidence type="ECO:0000256" key="9">
    <source>
        <dbReference type="ARBA" id="ARBA00023136"/>
    </source>
</evidence>
<reference evidence="13" key="1">
    <citation type="submission" date="2023-07" db="EMBL/GenBank/DDBJ databases">
        <title>Sequencing the genomes of 1000 actinobacteria strains.</title>
        <authorList>
            <person name="Klenk H.-P."/>
        </authorList>
    </citation>
    <scope>NUCLEOTIDE SEQUENCE</scope>
    <source>
        <strain evidence="13">DSM 45977</strain>
    </source>
</reference>
<dbReference type="InterPro" id="IPR045861">
    <property type="entry name" value="CorA_cytoplasmic_dom"/>
</dbReference>
<feature type="transmembrane region" description="Helical" evidence="12">
    <location>
        <begin position="285"/>
        <end position="304"/>
    </location>
</feature>
<keyword evidence="14" id="KW-1185">Reference proteome</keyword>
<dbReference type="AlphaFoldDB" id="A0AAE3ZEA6"/>
<comment type="function">
    <text evidence="11">Mediates influx of magnesium ions. Alternates between open and closed states. Activated by low cytoplasmic Mg(2+) levels. Inactive when cytoplasmic Mg(2+) levels are high.</text>
</comment>
<evidence type="ECO:0000256" key="11">
    <source>
        <dbReference type="ARBA" id="ARBA00045497"/>
    </source>
</evidence>
<evidence type="ECO:0000256" key="5">
    <source>
        <dbReference type="ARBA" id="ARBA00022692"/>
    </source>
</evidence>
<dbReference type="SUPFAM" id="SSF143865">
    <property type="entry name" value="CorA soluble domain-like"/>
    <property type="match status" value="1"/>
</dbReference>
<comment type="similarity">
    <text evidence="2">Belongs to the CorA metal ion transporter (MIT) (TC 1.A.35) family.</text>
</comment>
<evidence type="ECO:0000313" key="13">
    <source>
        <dbReference type="EMBL" id="MDR7302310.1"/>
    </source>
</evidence>
<dbReference type="Proteomes" id="UP001180845">
    <property type="component" value="Unassembled WGS sequence"/>
</dbReference>
<dbReference type="CDD" id="cd12830">
    <property type="entry name" value="MtCorA-like"/>
    <property type="match status" value="1"/>
</dbReference>
<dbReference type="Pfam" id="PF01544">
    <property type="entry name" value="CorA"/>
    <property type="match status" value="1"/>
</dbReference>
<dbReference type="RefSeq" id="WP_310273734.1">
    <property type="nucleotide sequence ID" value="NZ_JAVDXW010000001.1"/>
</dbReference>
<dbReference type="InterPro" id="IPR002523">
    <property type="entry name" value="MgTranspt_CorA/ZnTranspt_ZntB"/>
</dbReference>
<dbReference type="EMBL" id="JAVDXW010000001">
    <property type="protein sequence ID" value="MDR7302310.1"/>
    <property type="molecule type" value="Genomic_DNA"/>
</dbReference>
<sequence length="342" mass="39099">MVMVDSAIYANGLREQKFDTLAQTYRQLRAAPSRAGRFAWIGLYRPDEDEISSITEEFGLHSLAVEDAVVAHQRPKLDRYGDIRFMVLRPARYLDEQENIETGEIHVFVGPDFVITLRHAEKPDLVPVRQRLEREPELLGHGPESVLYALLDRVVDDFLPVERGLQNDIDEIENEVFGGEPAVSERIYRLSREIIEFQRASRPLLGVLDTLERSLEQHGADVEILRNLRDVRDHAADVVERVESHRQLLSEILSVNASLHAQRQSEQATRLTETSLAQNEDMKRISSWAAILFAPTVVGTVYGMNFTHMPALDQLWGYPMALSFMLIVAVALYVVFRRRGWL</sequence>
<dbReference type="GO" id="GO:0015087">
    <property type="term" value="F:cobalt ion transmembrane transporter activity"/>
    <property type="evidence" value="ECO:0007669"/>
    <property type="project" value="TreeGrafter"/>
</dbReference>
<dbReference type="FunFam" id="1.20.58.340:FF:000004">
    <property type="entry name" value="Magnesium transport protein CorA"/>
    <property type="match status" value="1"/>
</dbReference>
<gene>
    <name evidence="13" type="ORF">JOF55_002491</name>
</gene>
<keyword evidence="8" id="KW-0406">Ion transport</keyword>
<evidence type="ECO:0000256" key="8">
    <source>
        <dbReference type="ARBA" id="ARBA00023065"/>
    </source>
</evidence>
<organism evidence="13 14">
    <name type="scientific">Haloactinomyces albus</name>
    <dbReference type="NCBI Taxonomy" id="1352928"/>
    <lineage>
        <taxon>Bacteria</taxon>
        <taxon>Bacillati</taxon>
        <taxon>Actinomycetota</taxon>
        <taxon>Actinomycetes</taxon>
        <taxon>Actinopolysporales</taxon>
        <taxon>Actinopolysporaceae</taxon>
        <taxon>Haloactinomyces</taxon>
    </lineage>
</organism>
<dbReference type="GO" id="GO:0005886">
    <property type="term" value="C:plasma membrane"/>
    <property type="evidence" value="ECO:0007669"/>
    <property type="project" value="UniProtKB-SubCell"/>
</dbReference>
<proteinExistence type="inferred from homology"/>
<keyword evidence="3" id="KW-0813">Transport</keyword>
<dbReference type="Gene3D" id="3.30.460.20">
    <property type="entry name" value="CorA soluble domain-like"/>
    <property type="match status" value="1"/>
</dbReference>
<dbReference type="PANTHER" id="PTHR46494">
    <property type="entry name" value="CORA FAMILY METAL ION TRANSPORTER (EUROFUNG)"/>
    <property type="match status" value="1"/>
</dbReference>
<evidence type="ECO:0000256" key="7">
    <source>
        <dbReference type="ARBA" id="ARBA00022989"/>
    </source>
</evidence>
<evidence type="ECO:0000256" key="10">
    <source>
        <dbReference type="ARBA" id="ARBA00034269"/>
    </source>
</evidence>
<dbReference type="SUPFAM" id="SSF144083">
    <property type="entry name" value="Magnesium transport protein CorA, transmembrane region"/>
    <property type="match status" value="1"/>
</dbReference>
<dbReference type="GO" id="GO:0015095">
    <property type="term" value="F:magnesium ion transmembrane transporter activity"/>
    <property type="evidence" value="ECO:0007669"/>
    <property type="project" value="TreeGrafter"/>
</dbReference>
<comment type="caution">
    <text evidence="13">The sequence shown here is derived from an EMBL/GenBank/DDBJ whole genome shotgun (WGS) entry which is preliminary data.</text>
</comment>
<keyword evidence="7 12" id="KW-1133">Transmembrane helix</keyword>
<name>A0AAE3ZEA6_9ACTN</name>
<comment type="catalytic activity">
    <reaction evidence="10">
        <text>Mg(2+)(in) = Mg(2+)(out)</text>
        <dbReference type="Rhea" id="RHEA:29827"/>
        <dbReference type="ChEBI" id="CHEBI:18420"/>
    </reaction>
</comment>
<comment type="subcellular location">
    <subcellularLocation>
        <location evidence="1">Cell membrane</location>
        <topology evidence="1">Multi-pass membrane protein</topology>
    </subcellularLocation>
</comment>
<dbReference type="InterPro" id="IPR045863">
    <property type="entry name" value="CorA_TM1_TM2"/>
</dbReference>
<accession>A0AAE3ZEA6</accession>
<keyword evidence="4" id="KW-1003">Cell membrane</keyword>
<evidence type="ECO:0000256" key="2">
    <source>
        <dbReference type="ARBA" id="ARBA00009765"/>
    </source>
</evidence>
<keyword evidence="6" id="KW-0460">Magnesium</keyword>
<keyword evidence="9 12" id="KW-0472">Membrane</keyword>
<protein>
    <submittedName>
        <fullName evidence="13">Magnesium transporter</fullName>
    </submittedName>
</protein>
<evidence type="ECO:0000256" key="12">
    <source>
        <dbReference type="SAM" id="Phobius"/>
    </source>
</evidence>
<dbReference type="GO" id="GO:0050897">
    <property type="term" value="F:cobalt ion binding"/>
    <property type="evidence" value="ECO:0007669"/>
    <property type="project" value="TreeGrafter"/>
</dbReference>
<evidence type="ECO:0000256" key="4">
    <source>
        <dbReference type="ARBA" id="ARBA00022475"/>
    </source>
</evidence>
<feature type="transmembrane region" description="Helical" evidence="12">
    <location>
        <begin position="316"/>
        <end position="336"/>
    </location>
</feature>
<evidence type="ECO:0000256" key="3">
    <source>
        <dbReference type="ARBA" id="ARBA00022448"/>
    </source>
</evidence>